<dbReference type="SMART" id="SM00406">
    <property type="entry name" value="IGv"/>
    <property type="match status" value="1"/>
</dbReference>
<name>A0A8C9PUX5_SPEDA</name>
<feature type="domain" description="Ig-like" evidence="6">
    <location>
        <begin position="16"/>
        <end position="118"/>
    </location>
</feature>
<dbReference type="InterPro" id="IPR036179">
    <property type="entry name" value="Ig-like_dom_sf"/>
</dbReference>
<dbReference type="Gene3D" id="2.60.40.10">
    <property type="entry name" value="Immunoglobulins"/>
    <property type="match status" value="1"/>
</dbReference>
<keyword evidence="8" id="KW-1185">Reference proteome</keyword>
<dbReference type="InterPro" id="IPR003599">
    <property type="entry name" value="Ig_sub"/>
</dbReference>
<keyword evidence="2" id="KW-1064">Adaptive immunity</keyword>
<feature type="signal peptide" evidence="5">
    <location>
        <begin position="1"/>
        <end position="20"/>
    </location>
</feature>
<dbReference type="AlphaFoldDB" id="A0A8C9PUX5"/>
<sequence length="118" mass="12786">MAAPSQLLCLLLLWIPGTTGEIVLTQTPASVPLSPGERATLTCRARQSGISNNLHWYQQKPGEAPKLLIKYANTLKSGVPSRFSGSLSGTDFTLTISSLEPEDVANYYCLQDYSSLPQ</sequence>
<keyword evidence="1" id="KW-0391">Immunity</keyword>
<dbReference type="GO" id="GO:0005576">
    <property type="term" value="C:extracellular region"/>
    <property type="evidence" value="ECO:0007669"/>
    <property type="project" value="UniProtKB-ARBA"/>
</dbReference>
<evidence type="ECO:0000259" key="6">
    <source>
        <dbReference type="PROSITE" id="PS50835"/>
    </source>
</evidence>
<organism evidence="7 8">
    <name type="scientific">Spermophilus dauricus</name>
    <name type="common">Daurian ground squirrel</name>
    <dbReference type="NCBI Taxonomy" id="99837"/>
    <lineage>
        <taxon>Eukaryota</taxon>
        <taxon>Metazoa</taxon>
        <taxon>Chordata</taxon>
        <taxon>Craniata</taxon>
        <taxon>Vertebrata</taxon>
        <taxon>Euteleostomi</taxon>
        <taxon>Mammalia</taxon>
        <taxon>Eutheria</taxon>
        <taxon>Euarchontoglires</taxon>
        <taxon>Glires</taxon>
        <taxon>Rodentia</taxon>
        <taxon>Sciuromorpha</taxon>
        <taxon>Sciuridae</taxon>
        <taxon>Xerinae</taxon>
        <taxon>Marmotini</taxon>
        <taxon>Spermophilus</taxon>
    </lineage>
</organism>
<evidence type="ECO:0000256" key="3">
    <source>
        <dbReference type="ARBA" id="ARBA00023157"/>
    </source>
</evidence>
<dbReference type="GO" id="GO:0002250">
    <property type="term" value="P:adaptive immune response"/>
    <property type="evidence" value="ECO:0007669"/>
    <property type="project" value="UniProtKB-KW"/>
</dbReference>
<evidence type="ECO:0000256" key="5">
    <source>
        <dbReference type="SAM" id="SignalP"/>
    </source>
</evidence>
<dbReference type="Pfam" id="PF07686">
    <property type="entry name" value="V-set"/>
    <property type="match status" value="1"/>
</dbReference>
<evidence type="ECO:0000256" key="1">
    <source>
        <dbReference type="ARBA" id="ARBA00022859"/>
    </source>
</evidence>
<dbReference type="InterPro" id="IPR050150">
    <property type="entry name" value="IgV_Light_Chain"/>
</dbReference>
<evidence type="ECO:0000313" key="8">
    <source>
        <dbReference type="Proteomes" id="UP000694422"/>
    </source>
</evidence>
<dbReference type="SMART" id="SM00409">
    <property type="entry name" value="IG"/>
    <property type="match status" value="1"/>
</dbReference>
<accession>A0A8C9PUX5</accession>
<dbReference type="GO" id="GO:0005886">
    <property type="term" value="C:plasma membrane"/>
    <property type="evidence" value="ECO:0007669"/>
    <property type="project" value="UniProtKB-ARBA"/>
</dbReference>
<proteinExistence type="predicted"/>
<protein>
    <recommendedName>
        <fullName evidence="6">Ig-like domain-containing protein</fullName>
    </recommendedName>
</protein>
<dbReference type="PROSITE" id="PS50835">
    <property type="entry name" value="IG_LIKE"/>
    <property type="match status" value="1"/>
</dbReference>
<keyword evidence="3" id="KW-1015">Disulfide bond</keyword>
<evidence type="ECO:0000256" key="4">
    <source>
        <dbReference type="ARBA" id="ARBA00043265"/>
    </source>
</evidence>
<dbReference type="FunFam" id="2.60.40.10:FF:000350">
    <property type="entry name" value="Immunoglobulin kappa chain variable 18-36"/>
    <property type="match status" value="1"/>
</dbReference>
<dbReference type="Proteomes" id="UP000694422">
    <property type="component" value="Unplaced"/>
</dbReference>
<dbReference type="SUPFAM" id="SSF48726">
    <property type="entry name" value="Immunoglobulin"/>
    <property type="match status" value="1"/>
</dbReference>
<dbReference type="InterPro" id="IPR007110">
    <property type="entry name" value="Ig-like_dom"/>
</dbReference>
<dbReference type="Ensembl" id="ENSSDAT00000014020.1">
    <property type="protein sequence ID" value="ENSSDAP00000012391.1"/>
    <property type="gene ID" value="ENSSDAG00000011160.1"/>
</dbReference>
<keyword evidence="5" id="KW-0732">Signal</keyword>
<reference evidence="7" key="2">
    <citation type="submission" date="2025-09" db="UniProtKB">
        <authorList>
            <consortium name="Ensembl"/>
        </authorList>
    </citation>
    <scope>IDENTIFICATION</scope>
</reference>
<dbReference type="InterPro" id="IPR013106">
    <property type="entry name" value="Ig_V-set"/>
</dbReference>
<evidence type="ECO:0000313" key="7">
    <source>
        <dbReference type="Ensembl" id="ENSSDAP00000012391.1"/>
    </source>
</evidence>
<dbReference type="GO" id="GO:0019814">
    <property type="term" value="C:immunoglobulin complex"/>
    <property type="evidence" value="ECO:0007669"/>
    <property type="project" value="UniProtKB-KW"/>
</dbReference>
<dbReference type="InterPro" id="IPR013783">
    <property type="entry name" value="Ig-like_fold"/>
</dbReference>
<keyword evidence="4" id="KW-1280">Immunoglobulin</keyword>
<reference evidence="7" key="1">
    <citation type="submission" date="2025-08" db="UniProtKB">
        <authorList>
            <consortium name="Ensembl"/>
        </authorList>
    </citation>
    <scope>IDENTIFICATION</scope>
</reference>
<feature type="chain" id="PRO_5034322063" description="Ig-like domain-containing protein" evidence="5">
    <location>
        <begin position="21"/>
        <end position="118"/>
    </location>
</feature>
<dbReference type="PANTHER" id="PTHR23267">
    <property type="entry name" value="IMMUNOGLOBULIN LIGHT CHAIN"/>
    <property type="match status" value="1"/>
</dbReference>
<evidence type="ECO:0000256" key="2">
    <source>
        <dbReference type="ARBA" id="ARBA00023130"/>
    </source>
</evidence>